<feature type="signal peptide" evidence="2">
    <location>
        <begin position="1"/>
        <end position="34"/>
    </location>
</feature>
<dbReference type="PROSITE" id="PS51257">
    <property type="entry name" value="PROKAR_LIPOPROTEIN"/>
    <property type="match status" value="1"/>
</dbReference>
<dbReference type="Gene3D" id="2.40.128.130">
    <property type="entry name" value="Autotransporter beta-domain"/>
    <property type="match status" value="1"/>
</dbReference>
<name>A0AAP7KZ72_STEMA</name>
<dbReference type="GO" id="GO:0019867">
    <property type="term" value="C:outer membrane"/>
    <property type="evidence" value="ECO:0007669"/>
    <property type="project" value="InterPro"/>
</dbReference>
<accession>A0AAP7KZ72</accession>
<dbReference type="InterPro" id="IPR005546">
    <property type="entry name" value="Autotransporte_beta"/>
</dbReference>
<organism evidence="4 5">
    <name type="scientific">Stenotrophomonas maltophilia</name>
    <name type="common">Pseudomonas maltophilia</name>
    <name type="synonym">Xanthomonas maltophilia</name>
    <dbReference type="NCBI Taxonomy" id="40324"/>
    <lineage>
        <taxon>Bacteria</taxon>
        <taxon>Pseudomonadati</taxon>
        <taxon>Pseudomonadota</taxon>
        <taxon>Gammaproteobacteria</taxon>
        <taxon>Lysobacterales</taxon>
        <taxon>Lysobacteraceae</taxon>
        <taxon>Stenotrophomonas</taxon>
        <taxon>Stenotrophomonas maltophilia group</taxon>
    </lineage>
</organism>
<dbReference type="InterPro" id="IPR050909">
    <property type="entry name" value="Bact_Autotransporter_VF"/>
</dbReference>
<feature type="region of interest" description="Disordered" evidence="1">
    <location>
        <begin position="461"/>
        <end position="487"/>
    </location>
</feature>
<evidence type="ECO:0000259" key="3">
    <source>
        <dbReference type="PROSITE" id="PS51208"/>
    </source>
</evidence>
<keyword evidence="2" id="KW-0732">Signal</keyword>
<dbReference type="PANTHER" id="PTHR12338:SF5">
    <property type="entry name" value="ANTIGEN 43-RELATED"/>
    <property type="match status" value="1"/>
</dbReference>
<dbReference type="InterPro" id="IPR011050">
    <property type="entry name" value="Pectin_lyase_fold/virulence"/>
</dbReference>
<dbReference type="Proteomes" id="UP000092125">
    <property type="component" value="Unassembled WGS sequence"/>
</dbReference>
<dbReference type="EMBL" id="LYVI01000015">
    <property type="protein sequence ID" value="OBU59689.1"/>
    <property type="molecule type" value="Genomic_DNA"/>
</dbReference>
<dbReference type="InterPro" id="IPR006315">
    <property type="entry name" value="OM_autotransptr_brl_dom"/>
</dbReference>
<comment type="caution">
    <text evidence="4">The sequence shown here is derived from an EMBL/GenBank/DDBJ whole genome shotgun (WGS) entry which is preliminary data.</text>
</comment>
<dbReference type="InterPro" id="IPR012332">
    <property type="entry name" value="Autotransporter_pectin_lyase_C"/>
</dbReference>
<proteinExistence type="predicted"/>
<dbReference type="NCBIfam" id="TIGR01414">
    <property type="entry name" value="autotrans_barl"/>
    <property type="match status" value="1"/>
</dbReference>
<reference evidence="4 5" key="1">
    <citation type="submission" date="2016-05" db="EMBL/GenBank/DDBJ databases">
        <title>Draft Genome Sequences of Stenotrophomonas maltophilia Strains Sm32COP, Sm41DVV, Sm46PAILV, SmF3, SmF22, SmSOFb1 and SmCVFa1, Isolated from Different Manures, in France.</title>
        <authorList>
            <person name="Nazaret S."/>
            <person name="Bodilis J."/>
        </authorList>
    </citation>
    <scope>NUCLEOTIDE SEQUENCE [LARGE SCALE GENOMIC DNA]</scope>
    <source>
        <strain evidence="4 5">Sm41DVV</strain>
    </source>
</reference>
<dbReference type="RefSeq" id="WP_065182929.1">
    <property type="nucleotide sequence ID" value="NZ_LYVI01000015.1"/>
</dbReference>
<feature type="domain" description="Autotransporter" evidence="3">
    <location>
        <begin position="518"/>
        <end position="792"/>
    </location>
</feature>
<dbReference type="InterPro" id="IPR043990">
    <property type="entry name" value="AC_1"/>
</dbReference>
<dbReference type="SUPFAM" id="SSF51126">
    <property type="entry name" value="Pectin lyase-like"/>
    <property type="match status" value="1"/>
</dbReference>
<dbReference type="Pfam" id="PF18883">
    <property type="entry name" value="AC_1"/>
    <property type="match status" value="1"/>
</dbReference>
<feature type="compositionally biased region" description="Pro residues" evidence="1">
    <location>
        <begin position="473"/>
        <end position="487"/>
    </location>
</feature>
<feature type="chain" id="PRO_5042942812" evidence="2">
    <location>
        <begin position="35"/>
        <end position="792"/>
    </location>
</feature>
<dbReference type="Pfam" id="PF03797">
    <property type="entry name" value="Autotransporter"/>
    <property type="match status" value="1"/>
</dbReference>
<dbReference type="AlphaFoldDB" id="A0AAP7KZ72"/>
<evidence type="ECO:0000313" key="5">
    <source>
        <dbReference type="Proteomes" id="UP000092125"/>
    </source>
</evidence>
<gene>
    <name evidence="4" type="ORF">A9K56_17695</name>
</gene>
<dbReference type="CDD" id="cd01344">
    <property type="entry name" value="PL2_Passenger_AT"/>
    <property type="match status" value="1"/>
</dbReference>
<dbReference type="InterPro" id="IPR036709">
    <property type="entry name" value="Autotransporte_beta_dom_sf"/>
</dbReference>
<protein>
    <submittedName>
        <fullName evidence="4">Autotransporter outer membrane beta-barrel domain-containing protein</fullName>
    </submittedName>
</protein>
<evidence type="ECO:0000313" key="4">
    <source>
        <dbReference type="EMBL" id="OBU59689.1"/>
    </source>
</evidence>
<dbReference type="SUPFAM" id="SSF103515">
    <property type="entry name" value="Autotransporter"/>
    <property type="match status" value="1"/>
</dbReference>
<dbReference type="SMART" id="SM00869">
    <property type="entry name" value="Autotransporter"/>
    <property type="match status" value="1"/>
</dbReference>
<dbReference type="Gene3D" id="2.160.20.20">
    <property type="match status" value="1"/>
</dbReference>
<dbReference type="PANTHER" id="PTHR12338">
    <property type="entry name" value="AUTOTRANSPORTER"/>
    <property type="match status" value="1"/>
</dbReference>
<evidence type="ECO:0000256" key="1">
    <source>
        <dbReference type="SAM" id="MobiDB-lite"/>
    </source>
</evidence>
<evidence type="ECO:0000256" key="2">
    <source>
        <dbReference type="SAM" id="SignalP"/>
    </source>
</evidence>
<dbReference type="PROSITE" id="PS51208">
    <property type="entry name" value="AUTOTRANSPORTER"/>
    <property type="match status" value="1"/>
</dbReference>
<sequence length="792" mass="82966">MYTMKSASRALPAQVAPLALALAACVGVPQTGHAQSVFVPAGTTLTVDPGSPYEGRDFSVEGTLNLNGVSVGRMGAREGGVVNATDTTITSNASGAGASITNSQGRFLRSEIVNTSASGFGFSTGALITAPTPQPLSFVQFIDSKVSGAAISAQASGGGTIVAERSTFSGAIGMRSLAGSIELRDGSAAIGSDIGLLLGNSRLSQPPYADPADWRVLVDGSRVEGTTGPAVKVRIENGRAPDLARLTVQNGATLIGGNGNLVEVDPDLALDFTARTSTLNGNFVIADTASTTLRFLEGLVLTGQITGPAEVIVDQGGRWTLSGDSSTGNLTLGADSHILLGAEGQAAYAQLTVNGDYTGNGGILHFNTVLAGDAAASSRLHVTGATSGTTNVTVNNIAGAGAQTVDGILLVQVDGASNGSFALQGRAIGGMYEYFLHKGSATTANGNWYLTSAYTGNPCDINPSLPECDPEDPVIPPPDPDPDPEPVLRPEPGAYLANQIAAEQMFQVRRHDRGEPGFDRARPGTWVRGGRDQIQASIAGQVDARTHLNVLQLGSDLWRWSDGRGQVGVMLGTGDATTRAVSMLSGYGTRGRIKGKSAGVYLGWVQDAQSSGGLYVDGWVQAARFDNDVQGEGIAAETYDADVRSASLELGYAWAIRTREASTLYLQPQAQLTWTDYDSDSLVEDNGTRVEDGRSIGLNSRLGVRLFGQSTLRGNRVQPFLAVNWLRGQRDPSMRFNEELLSAKTPDSRYEMQAGAQLQLGQRWSAWGDLRVQRGDSGYRNHGAQVGLRAAW</sequence>